<dbReference type="STRING" id="755732.Fluta_1357"/>
<keyword evidence="2" id="KW-1185">Reference proteome</keyword>
<reference evidence="2" key="2">
    <citation type="submission" date="2011-02" db="EMBL/GenBank/DDBJ databases">
        <title>The complete genome of Fluviicola taffensis DSM 16823.</title>
        <authorList>
            <consortium name="US DOE Joint Genome Institute (JGI-PGF)"/>
            <person name="Lucas S."/>
            <person name="Copeland A."/>
            <person name="Lapidus A."/>
            <person name="Bruce D."/>
            <person name="Goodwin L."/>
            <person name="Pitluck S."/>
            <person name="Kyrpides N."/>
            <person name="Mavromatis K."/>
            <person name="Ivanova N."/>
            <person name="Mikhailova N."/>
            <person name="Pagani I."/>
            <person name="Chertkov O."/>
            <person name="Detter J.C."/>
            <person name="Han C."/>
            <person name="Tapia R."/>
            <person name="Land M."/>
            <person name="Hauser L."/>
            <person name="Markowitz V."/>
            <person name="Cheng J.-F."/>
            <person name="Hugenholtz P."/>
            <person name="Woyke T."/>
            <person name="Wu D."/>
            <person name="Tindall B."/>
            <person name="Pomrenke H.G."/>
            <person name="Brambilla E."/>
            <person name="Klenk H.-P."/>
            <person name="Eisen J.A."/>
        </authorList>
    </citation>
    <scope>NUCLEOTIDE SEQUENCE [LARGE SCALE GENOMIC DNA]</scope>
    <source>
        <strain evidence="2">DSM 16823 / RW262 / RW262</strain>
    </source>
</reference>
<dbReference type="HOGENOM" id="CLU_1486978_0_0_10"/>
<protein>
    <submittedName>
        <fullName evidence="1">Uncharacterized protein</fullName>
    </submittedName>
</protein>
<evidence type="ECO:0000313" key="2">
    <source>
        <dbReference type="Proteomes" id="UP000007463"/>
    </source>
</evidence>
<dbReference type="AlphaFoldDB" id="F2ICX8"/>
<evidence type="ECO:0000313" key="1">
    <source>
        <dbReference type="EMBL" id="AEA43352.1"/>
    </source>
</evidence>
<gene>
    <name evidence="1" type="ordered locus">Fluta_1357</name>
</gene>
<dbReference type="RefSeq" id="WP_013686123.1">
    <property type="nucleotide sequence ID" value="NC_015321.1"/>
</dbReference>
<dbReference type="KEGG" id="fte:Fluta_1357"/>
<accession>F2ICX8</accession>
<reference evidence="1 2" key="1">
    <citation type="journal article" date="2011" name="Stand. Genomic Sci.">
        <title>Complete genome sequence of the gliding freshwater bacterium Fluviicola taffensis type strain (RW262).</title>
        <authorList>
            <person name="Woyke T."/>
            <person name="Chertkov O."/>
            <person name="Lapidus A."/>
            <person name="Nolan M."/>
            <person name="Lucas S."/>
            <person name="Del Rio T.G."/>
            <person name="Tice H."/>
            <person name="Cheng J.F."/>
            <person name="Tapia R."/>
            <person name="Han C."/>
            <person name="Goodwin L."/>
            <person name="Pitluck S."/>
            <person name="Liolios K."/>
            <person name="Pagani I."/>
            <person name="Ivanova N."/>
            <person name="Huntemann M."/>
            <person name="Mavromatis K."/>
            <person name="Mikhailova N."/>
            <person name="Pati A."/>
            <person name="Chen A."/>
            <person name="Palaniappan K."/>
            <person name="Land M."/>
            <person name="Hauser L."/>
            <person name="Brambilla E.M."/>
            <person name="Rohde M."/>
            <person name="Mwirichia R."/>
            <person name="Sikorski J."/>
            <person name="Tindall B.J."/>
            <person name="Goker M."/>
            <person name="Bristow J."/>
            <person name="Eisen J.A."/>
            <person name="Markowitz V."/>
            <person name="Hugenholtz P."/>
            <person name="Klenk H.P."/>
            <person name="Kyrpides N.C."/>
        </authorList>
    </citation>
    <scope>NUCLEOTIDE SEQUENCE [LARGE SCALE GENOMIC DNA]</scope>
    <source>
        <strain evidence="2">DSM 16823 / RW262 / RW262</strain>
    </source>
</reference>
<dbReference type="EMBL" id="CP002542">
    <property type="protein sequence ID" value="AEA43352.1"/>
    <property type="molecule type" value="Genomic_DNA"/>
</dbReference>
<name>F2ICX8_FLUTR</name>
<dbReference type="eggNOG" id="ENOG5033848">
    <property type="taxonomic scope" value="Bacteria"/>
</dbReference>
<dbReference type="OrthoDB" id="1160422at2"/>
<dbReference type="Proteomes" id="UP000007463">
    <property type="component" value="Chromosome"/>
</dbReference>
<proteinExistence type="predicted"/>
<sequence>MTQNKTTLISLKDFIKTGHFGLVKIGMTKDEVIKVLGQPDSDNDYGTGSGGMMFARYEFFYWQNNLKINGIQNDHLQADCSNHKEMINFKNELWTIDKWFLQDNKNKTFGEVVELLNLEKISFEIVPSYSGSNENVIKCLKSNVTFDFVNEYSQIELNEKGKFKTYKDYIEEEQSNYVLNGIRLFDY</sequence>
<organism evidence="1 2">
    <name type="scientific">Fluviicola taffensis (strain DSM 16823 / NCIMB 13979 / RW262)</name>
    <dbReference type="NCBI Taxonomy" id="755732"/>
    <lineage>
        <taxon>Bacteria</taxon>
        <taxon>Pseudomonadati</taxon>
        <taxon>Bacteroidota</taxon>
        <taxon>Flavobacteriia</taxon>
        <taxon>Flavobacteriales</taxon>
        <taxon>Crocinitomicaceae</taxon>
        <taxon>Fluviicola</taxon>
    </lineage>
</organism>